<dbReference type="AlphaFoldDB" id="A0A381XXI2"/>
<sequence>MLNTFFRIILKYPRNTLILVAGMTLFWSLFIPNLRIDFSIEHLFSQKDHMVDRYFSFRETFGREDNVITIIYKPVDPLDKNLFIELENLVYAIDELPGAKSVASLFTLSDIDLNAWLGDLYDNSAPWNRDTILQTLRYIQDDPSIGARILSRDLKYGAIMITLTDIANNHRDRTALLNDIKTLTEKTSPEWIYSGVSVLRTEYVNYMLRDNFLFLPPIAILLICILYFLFRNWVQVLLPILTVLITVVWLLGFMGLIGLEINIITYIVPTLLFIIGISDAIHIQARFRENLKKDDSNPEEIMLLTVVQMSKVIFLTSLTTAIGFMALLTTSIRIIQEFGLEIAIGVMMAWFISLLIVPSGTLVLKGFQYQSKDAFSPLLKWLSNVIPKRPWGFILIPLLVSGVSIFKIKDISTDASLMDDLRPKNKLYQDLKFTEKYFGGVLPFEVLLHLDPNVARAPKDIVDLDILPILNQIESLLRLHLNESRFFSLSDLLESLKRIRGDDPSSPYTEEMIDLVVENQSREQMKLISTDKTSLRISGLIENKT</sequence>
<dbReference type="InterPro" id="IPR000731">
    <property type="entry name" value="SSD"/>
</dbReference>
<keyword evidence="2" id="KW-1003">Cell membrane</keyword>
<evidence type="ECO:0000313" key="8">
    <source>
        <dbReference type="EMBL" id="SVA69415.1"/>
    </source>
</evidence>
<dbReference type="PROSITE" id="PS50156">
    <property type="entry name" value="SSD"/>
    <property type="match status" value="1"/>
</dbReference>
<feature type="transmembrane region" description="Helical" evidence="6">
    <location>
        <begin position="12"/>
        <end position="31"/>
    </location>
</feature>
<dbReference type="GO" id="GO:0005886">
    <property type="term" value="C:plasma membrane"/>
    <property type="evidence" value="ECO:0007669"/>
    <property type="project" value="UniProtKB-SubCell"/>
</dbReference>
<evidence type="ECO:0000256" key="2">
    <source>
        <dbReference type="ARBA" id="ARBA00022475"/>
    </source>
</evidence>
<organism evidence="8">
    <name type="scientific">marine metagenome</name>
    <dbReference type="NCBI Taxonomy" id="408172"/>
    <lineage>
        <taxon>unclassified sequences</taxon>
        <taxon>metagenomes</taxon>
        <taxon>ecological metagenomes</taxon>
    </lineage>
</organism>
<feature type="transmembrane region" description="Helical" evidence="6">
    <location>
        <begin position="338"/>
        <end position="357"/>
    </location>
</feature>
<dbReference type="PANTHER" id="PTHR33406:SF13">
    <property type="entry name" value="MEMBRANE PROTEIN YDFJ"/>
    <property type="match status" value="1"/>
</dbReference>
<feature type="transmembrane region" description="Helical" evidence="6">
    <location>
        <begin position="263"/>
        <end position="281"/>
    </location>
</feature>
<dbReference type="EMBL" id="UINC01016722">
    <property type="protein sequence ID" value="SVA69415.1"/>
    <property type="molecule type" value="Genomic_DNA"/>
</dbReference>
<feature type="transmembrane region" description="Helical" evidence="6">
    <location>
        <begin position="390"/>
        <end position="408"/>
    </location>
</feature>
<keyword evidence="3 6" id="KW-0812">Transmembrane</keyword>
<evidence type="ECO:0000256" key="1">
    <source>
        <dbReference type="ARBA" id="ARBA00004651"/>
    </source>
</evidence>
<feature type="non-terminal residue" evidence="8">
    <location>
        <position position="545"/>
    </location>
</feature>
<dbReference type="SUPFAM" id="SSF82866">
    <property type="entry name" value="Multidrug efflux transporter AcrB transmembrane domain"/>
    <property type="match status" value="1"/>
</dbReference>
<dbReference type="InterPro" id="IPR004869">
    <property type="entry name" value="MMPL_dom"/>
</dbReference>
<dbReference type="Pfam" id="PF03176">
    <property type="entry name" value="MMPL"/>
    <property type="match status" value="1"/>
</dbReference>
<dbReference type="PANTHER" id="PTHR33406">
    <property type="entry name" value="MEMBRANE PROTEIN MJ1562-RELATED"/>
    <property type="match status" value="1"/>
</dbReference>
<evidence type="ECO:0000256" key="3">
    <source>
        <dbReference type="ARBA" id="ARBA00022692"/>
    </source>
</evidence>
<name>A0A381XXI2_9ZZZZ</name>
<feature type="transmembrane region" description="Helical" evidence="6">
    <location>
        <begin position="301"/>
        <end position="326"/>
    </location>
</feature>
<dbReference type="Gene3D" id="1.20.1640.10">
    <property type="entry name" value="Multidrug efflux transporter AcrB transmembrane domain"/>
    <property type="match status" value="1"/>
</dbReference>
<accession>A0A381XXI2</accession>
<evidence type="ECO:0000256" key="4">
    <source>
        <dbReference type="ARBA" id="ARBA00022989"/>
    </source>
</evidence>
<gene>
    <name evidence="8" type="ORF">METZ01_LOCUS122269</name>
</gene>
<feature type="transmembrane region" description="Helical" evidence="6">
    <location>
        <begin position="236"/>
        <end position="256"/>
    </location>
</feature>
<comment type="subcellular location">
    <subcellularLocation>
        <location evidence="1">Cell membrane</location>
        <topology evidence="1">Multi-pass membrane protein</topology>
    </subcellularLocation>
</comment>
<evidence type="ECO:0000259" key="7">
    <source>
        <dbReference type="PROSITE" id="PS50156"/>
    </source>
</evidence>
<proteinExistence type="predicted"/>
<evidence type="ECO:0000256" key="5">
    <source>
        <dbReference type="ARBA" id="ARBA00023136"/>
    </source>
</evidence>
<reference evidence="8" key="1">
    <citation type="submission" date="2018-05" db="EMBL/GenBank/DDBJ databases">
        <authorList>
            <person name="Lanie J.A."/>
            <person name="Ng W.-L."/>
            <person name="Kazmierczak K.M."/>
            <person name="Andrzejewski T.M."/>
            <person name="Davidsen T.M."/>
            <person name="Wayne K.J."/>
            <person name="Tettelin H."/>
            <person name="Glass J.I."/>
            <person name="Rusch D."/>
            <person name="Podicherti R."/>
            <person name="Tsui H.-C.T."/>
            <person name="Winkler M.E."/>
        </authorList>
    </citation>
    <scope>NUCLEOTIDE SEQUENCE</scope>
</reference>
<feature type="transmembrane region" description="Helical" evidence="6">
    <location>
        <begin position="212"/>
        <end position="230"/>
    </location>
</feature>
<evidence type="ECO:0000256" key="6">
    <source>
        <dbReference type="SAM" id="Phobius"/>
    </source>
</evidence>
<protein>
    <recommendedName>
        <fullName evidence="7">SSD domain-containing protein</fullName>
    </recommendedName>
</protein>
<dbReference type="InterPro" id="IPR050545">
    <property type="entry name" value="Mycobact_MmpL"/>
</dbReference>
<keyword evidence="5 6" id="KW-0472">Membrane</keyword>
<feature type="domain" description="SSD" evidence="7">
    <location>
        <begin position="240"/>
        <end position="363"/>
    </location>
</feature>
<keyword evidence="4 6" id="KW-1133">Transmembrane helix</keyword>